<feature type="non-terminal residue" evidence="1">
    <location>
        <position position="1"/>
    </location>
</feature>
<dbReference type="InterPro" id="IPR012334">
    <property type="entry name" value="Pectin_lyas_fold"/>
</dbReference>
<sequence length="536" mass="58475">MSDKGVKGAKRAGRGKKKKCNSGMQLATMIYLYGDCHFCVGDALGTDLQVAQYPIKSSSIISSCIAASIMFMVALAANGYFENVWAWNADHDIDGAANTQVDIYVARDFQGYEATQAPLPFEQGVLWTGDPIFDMCGSATLTCNMAWAAIVQSSENIFINGAGLYSWFQNYNEDCVNTVNCQQRLINIYNVSNLWFNHIITISSVEVVTPAISNDVNNIVYATNVTQAPEYPWWTAIAVYLDSTENPANNMPICTGFAAFGESYSSGIGAGQPYDNTNCYRGTGAYSAILNQIYTLYWSVSDPSLSDLALVNILGNDAGFKGILRSCITGYDKETPCNTILQNAQNFVADTNDFIDTSFNNILRSLVSTANEAGKNRPDQTVYPGKRFYEPNVTEPQPSNNQGSVAFFYPNGNDQLPDNFALPTPKDGAPSKWSVNGTINSATNCILETDNAGNSVYPYFWCDMAVTLAADPSAISSFEATKQTNVGDYSITTTLNADGSVTITGFSVANYLKMFYPKLFAQFDITELILSNIRVN</sequence>
<accession>A0A3E2GYL4</accession>
<dbReference type="InterPro" id="IPR036514">
    <property type="entry name" value="SGNH_hydro_sf"/>
</dbReference>
<evidence type="ECO:0000313" key="1">
    <source>
        <dbReference type="EMBL" id="RFU26255.1"/>
    </source>
</evidence>
<evidence type="ECO:0000313" key="2">
    <source>
        <dbReference type="Proteomes" id="UP000258309"/>
    </source>
</evidence>
<name>A0A3E2GYL4_SCYLI</name>
<dbReference type="SUPFAM" id="SSF52266">
    <property type="entry name" value="SGNH hydrolase"/>
    <property type="match status" value="1"/>
</dbReference>
<keyword evidence="2" id="KW-1185">Reference proteome</keyword>
<protein>
    <submittedName>
        <fullName evidence="1">Uncharacterized protein</fullName>
    </submittedName>
</protein>
<proteinExistence type="predicted"/>
<comment type="caution">
    <text evidence="1">The sequence shown here is derived from an EMBL/GenBank/DDBJ whole genome shotgun (WGS) entry which is preliminary data.</text>
</comment>
<dbReference type="EMBL" id="NCSJ02000274">
    <property type="protein sequence ID" value="RFU26255.1"/>
    <property type="molecule type" value="Genomic_DNA"/>
</dbReference>
<dbReference type="AlphaFoldDB" id="A0A3E2GYL4"/>
<feature type="non-terminal residue" evidence="1">
    <location>
        <position position="536"/>
    </location>
</feature>
<dbReference type="Gene3D" id="2.160.20.10">
    <property type="entry name" value="Single-stranded right-handed beta-helix, Pectin lyase-like"/>
    <property type="match status" value="2"/>
</dbReference>
<dbReference type="OrthoDB" id="5152379at2759"/>
<dbReference type="STRING" id="5539.A0A3E2GYL4"/>
<reference evidence="1 2" key="1">
    <citation type="submission" date="2018-05" db="EMBL/GenBank/DDBJ databases">
        <title>Draft genome sequence of Scytalidium lignicola DSM 105466, a ubiquitous saprotrophic fungus.</title>
        <authorList>
            <person name="Buettner E."/>
            <person name="Gebauer A.M."/>
            <person name="Hofrichter M."/>
            <person name="Liers C."/>
            <person name="Kellner H."/>
        </authorList>
    </citation>
    <scope>NUCLEOTIDE SEQUENCE [LARGE SCALE GENOMIC DNA]</scope>
    <source>
        <strain evidence="1 2">DSM 105466</strain>
    </source>
</reference>
<dbReference type="Proteomes" id="UP000258309">
    <property type="component" value="Unassembled WGS sequence"/>
</dbReference>
<gene>
    <name evidence="1" type="ORF">B7463_g10093</name>
</gene>
<organism evidence="1 2">
    <name type="scientific">Scytalidium lignicola</name>
    <name type="common">Hyphomycete</name>
    <dbReference type="NCBI Taxonomy" id="5539"/>
    <lineage>
        <taxon>Eukaryota</taxon>
        <taxon>Fungi</taxon>
        <taxon>Dikarya</taxon>
        <taxon>Ascomycota</taxon>
        <taxon>Pezizomycotina</taxon>
        <taxon>Leotiomycetes</taxon>
        <taxon>Leotiomycetes incertae sedis</taxon>
        <taxon>Scytalidium</taxon>
    </lineage>
</organism>
<dbReference type="Gene3D" id="3.40.50.1110">
    <property type="entry name" value="SGNH hydrolase"/>
    <property type="match status" value="1"/>
</dbReference>